<feature type="transmembrane region" description="Helical" evidence="1">
    <location>
        <begin position="12"/>
        <end position="29"/>
    </location>
</feature>
<dbReference type="InterPro" id="IPR051686">
    <property type="entry name" value="Lipoprotein_DolP"/>
</dbReference>
<dbReference type="EMBL" id="QZKU01000073">
    <property type="protein sequence ID" value="RJP20838.1"/>
    <property type="molecule type" value="Genomic_DNA"/>
</dbReference>
<organism evidence="3 4">
    <name type="scientific">Abyssobacteria bacterium (strain SURF_5)</name>
    <dbReference type="NCBI Taxonomy" id="2093360"/>
    <lineage>
        <taxon>Bacteria</taxon>
        <taxon>Pseudomonadati</taxon>
        <taxon>Candidatus Hydrogenedentota</taxon>
        <taxon>Candidatus Abyssobacteria</taxon>
    </lineage>
</organism>
<feature type="domain" description="BON" evidence="2">
    <location>
        <begin position="129"/>
        <end position="197"/>
    </location>
</feature>
<proteinExistence type="predicted"/>
<keyword evidence="1" id="KW-0472">Membrane</keyword>
<keyword evidence="1" id="KW-1133">Transmembrane helix</keyword>
<protein>
    <submittedName>
        <fullName evidence="3">BON domain-containing protein</fullName>
    </submittedName>
</protein>
<dbReference type="AlphaFoldDB" id="A0A3A4NJB2"/>
<gene>
    <name evidence="3" type="ORF">C4520_10835</name>
</gene>
<dbReference type="InterPro" id="IPR014004">
    <property type="entry name" value="Transpt-assoc_nodulatn_dom_bac"/>
</dbReference>
<sequence>MLFLLNKMIRKIFFLLFAFAAIAVAFFSYSKFYARKDIKVIVDNARLSASVKTALALNRQLKTAEIDVSVTEGEILLDGSVGTTIQRQLAEEITRSIRGVNEVHNNLLVNKLIAAKPVDNERTLGEKLDDLTIEASVKTALLLNENVRARDIKVSSLRGHVVLAGSVDSVAEYELARKIADDVEGVVAVQNDIQLSGKENGAVPPKVDDKTLVTQVRAALMVNRNIDSTEIEIGSHNGIVTLTGLVHSGAEKDLVQKIAEGCWGVGGVVNEIRVRQAPNEQ</sequence>
<dbReference type="PANTHER" id="PTHR34606:SF15">
    <property type="entry name" value="BON DOMAIN-CONTAINING PROTEIN"/>
    <property type="match status" value="1"/>
</dbReference>
<name>A0A3A4NJB2_ABYX5</name>
<accession>A0A3A4NJB2</accession>
<dbReference type="PROSITE" id="PS50914">
    <property type="entry name" value="BON"/>
    <property type="match status" value="3"/>
</dbReference>
<dbReference type="InterPro" id="IPR007055">
    <property type="entry name" value="BON_dom"/>
</dbReference>
<feature type="domain" description="BON" evidence="2">
    <location>
        <begin position="43"/>
        <end position="111"/>
    </location>
</feature>
<dbReference type="Pfam" id="PF04972">
    <property type="entry name" value="BON"/>
    <property type="match status" value="3"/>
</dbReference>
<dbReference type="Proteomes" id="UP000265882">
    <property type="component" value="Unassembled WGS sequence"/>
</dbReference>
<keyword evidence="1" id="KW-0812">Transmembrane</keyword>
<dbReference type="SMART" id="SM00749">
    <property type="entry name" value="BON"/>
    <property type="match status" value="3"/>
</dbReference>
<evidence type="ECO:0000313" key="3">
    <source>
        <dbReference type="EMBL" id="RJP20838.1"/>
    </source>
</evidence>
<evidence type="ECO:0000313" key="4">
    <source>
        <dbReference type="Proteomes" id="UP000265882"/>
    </source>
</evidence>
<evidence type="ECO:0000256" key="1">
    <source>
        <dbReference type="SAM" id="Phobius"/>
    </source>
</evidence>
<dbReference type="Gene3D" id="3.30.1340.30">
    <property type="match status" value="3"/>
</dbReference>
<comment type="caution">
    <text evidence="3">The sequence shown here is derived from an EMBL/GenBank/DDBJ whole genome shotgun (WGS) entry which is preliminary data.</text>
</comment>
<reference evidence="3 4" key="1">
    <citation type="journal article" date="2017" name="ISME J.">
        <title>Energy and carbon metabolisms in a deep terrestrial subsurface fluid microbial community.</title>
        <authorList>
            <person name="Momper L."/>
            <person name="Jungbluth S.P."/>
            <person name="Lee M.D."/>
            <person name="Amend J.P."/>
        </authorList>
    </citation>
    <scope>NUCLEOTIDE SEQUENCE [LARGE SCALE GENOMIC DNA]</scope>
    <source>
        <strain evidence="3">SURF_5</strain>
    </source>
</reference>
<evidence type="ECO:0000259" key="2">
    <source>
        <dbReference type="PROSITE" id="PS50914"/>
    </source>
</evidence>
<feature type="domain" description="BON" evidence="2">
    <location>
        <begin position="208"/>
        <end position="276"/>
    </location>
</feature>
<dbReference type="PANTHER" id="PTHR34606">
    <property type="entry name" value="BON DOMAIN-CONTAINING PROTEIN"/>
    <property type="match status" value="1"/>
</dbReference>